<feature type="transmembrane region" description="Helical" evidence="1">
    <location>
        <begin position="134"/>
        <end position="153"/>
    </location>
</feature>
<sequence>MLFKFNSKIRQFFQAMGVGNLLMLSGFVILAVNPALQLPVFVNITNIVCTIVKGFLCSEALSSAMTGFFASWLHTLCGPDHLAALAPLSIGCSRVESAVVGAIWGCGHDAGQLIFGVVFLLLKDWLHIDIIQIWGTRMVGFTLLIIGVMGITLKKLDSETKGSAVVGKKKRIGFATFVTGIVHGLQPDALLMILPALASPSMLDGAAFLGMFLVGTVVSMAAYTLFIASCSEALKDRVPSITEKLTLVSSIFAVGFGFGIIICPFFGFSLY</sequence>
<feature type="transmembrane region" description="Helical" evidence="1">
    <location>
        <begin position="38"/>
        <end position="56"/>
    </location>
</feature>
<dbReference type="Proteomes" id="UP001443914">
    <property type="component" value="Unassembled WGS sequence"/>
</dbReference>
<dbReference type="PANTHER" id="PTHR33876:SF4">
    <property type="entry name" value="CHLOROPLAST PROTEIN FOR GROWTH AND FERTILITY 2"/>
    <property type="match status" value="1"/>
</dbReference>
<feature type="transmembrane region" description="Helical" evidence="1">
    <location>
        <begin position="12"/>
        <end position="32"/>
    </location>
</feature>
<evidence type="ECO:0000313" key="4">
    <source>
        <dbReference type="Proteomes" id="UP001443914"/>
    </source>
</evidence>
<organism evidence="3 4">
    <name type="scientific">Saponaria officinalis</name>
    <name type="common">Common soapwort</name>
    <name type="synonym">Lychnis saponaria</name>
    <dbReference type="NCBI Taxonomy" id="3572"/>
    <lineage>
        <taxon>Eukaryota</taxon>
        <taxon>Viridiplantae</taxon>
        <taxon>Streptophyta</taxon>
        <taxon>Embryophyta</taxon>
        <taxon>Tracheophyta</taxon>
        <taxon>Spermatophyta</taxon>
        <taxon>Magnoliopsida</taxon>
        <taxon>eudicotyledons</taxon>
        <taxon>Gunneridae</taxon>
        <taxon>Pentapetalae</taxon>
        <taxon>Caryophyllales</taxon>
        <taxon>Caryophyllaceae</taxon>
        <taxon>Caryophylleae</taxon>
        <taxon>Saponaria</taxon>
    </lineage>
</organism>
<comment type="caution">
    <text evidence="3">The sequence shown here is derived from an EMBL/GenBank/DDBJ whole genome shotgun (WGS) entry which is preliminary data.</text>
</comment>
<name>A0AAW1GRS7_SAPOF</name>
<gene>
    <name evidence="3" type="ORF">RND81_14G027100</name>
</gene>
<proteinExistence type="predicted"/>
<dbReference type="AlphaFoldDB" id="A0AAW1GRS7"/>
<dbReference type="EMBL" id="JBDFQZ010000014">
    <property type="protein sequence ID" value="KAK9664222.1"/>
    <property type="molecule type" value="Genomic_DNA"/>
</dbReference>
<protein>
    <recommendedName>
        <fullName evidence="2">Urease accessory protein UreH-like transmembrane domain-containing protein</fullName>
    </recommendedName>
</protein>
<reference evidence="3" key="1">
    <citation type="submission" date="2024-03" db="EMBL/GenBank/DDBJ databases">
        <title>WGS assembly of Saponaria officinalis var. Norfolk2.</title>
        <authorList>
            <person name="Jenkins J."/>
            <person name="Shu S."/>
            <person name="Grimwood J."/>
            <person name="Barry K."/>
            <person name="Goodstein D."/>
            <person name="Schmutz J."/>
            <person name="Leebens-Mack J."/>
            <person name="Osbourn A."/>
        </authorList>
    </citation>
    <scope>NUCLEOTIDE SEQUENCE [LARGE SCALE GENOMIC DNA]</scope>
    <source>
        <strain evidence="3">JIC</strain>
    </source>
</reference>
<evidence type="ECO:0000259" key="2">
    <source>
        <dbReference type="Pfam" id="PF13386"/>
    </source>
</evidence>
<feature type="transmembrane region" description="Helical" evidence="1">
    <location>
        <begin position="247"/>
        <end position="268"/>
    </location>
</feature>
<evidence type="ECO:0000313" key="3">
    <source>
        <dbReference type="EMBL" id="KAK9664222.1"/>
    </source>
</evidence>
<keyword evidence="1" id="KW-0812">Transmembrane</keyword>
<feature type="domain" description="Urease accessory protein UreH-like transmembrane" evidence="2">
    <location>
        <begin position="116"/>
        <end position="239"/>
    </location>
</feature>
<keyword evidence="1" id="KW-1133">Transmembrane helix</keyword>
<evidence type="ECO:0000256" key="1">
    <source>
        <dbReference type="SAM" id="Phobius"/>
    </source>
</evidence>
<keyword evidence="1" id="KW-0472">Membrane</keyword>
<keyword evidence="4" id="KW-1185">Reference proteome</keyword>
<dbReference type="PANTHER" id="PTHR33876">
    <property type="entry name" value="UNNAMED PRODUCT"/>
    <property type="match status" value="1"/>
</dbReference>
<feature type="transmembrane region" description="Helical" evidence="1">
    <location>
        <begin position="98"/>
        <end position="122"/>
    </location>
</feature>
<dbReference type="InterPro" id="IPR039447">
    <property type="entry name" value="UreH-like_TM_dom"/>
</dbReference>
<feature type="transmembrane region" description="Helical" evidence="1">
    <location>
        <begin position="174"/>
        <end position="194"/>
    </location>
</feature>
<dbReference type="InterPro" id="IPR052776">
    <property type="entry name" value="Chloro_ReproSupport/MetalTrans"/>
</dbReference>
<accession>A0AAW1GRS7</accession>
<feature type="transmembrane region" description="Helical" evidence="1">
    <location>
        <begin position="206"/>
        <end position="226"/>
    </location>
</feature>
<dbReference type="Pfam" id="PF13386">
    <property type="entry name" value="DsbD_2"/>
    <property type="match status" value="1"/>
</dbReference>